<dbReference type="RefSeq" id="WP_093461562.1">
    <property type="nucleotide sequence ID" value="NZ_FNST01000002.1"/>
</dbReference>
<sequence>MILDGLFASIDSRVEVPLVSLALKVVSATVLVAIVVEFARFSAIYFWSSTRVRVERRARVSGLLKSARKVGADQRFPGWREAVPMSRLDVASHNPVRAYHLARTRRLVRQVPARRFSAMAARRSRVASLAEYPMRAARALCNRPLVVLFAAFLVYEHERPGLLLSDLGSALGNLPQVAEQRTWIPVLVLVIGLVAATRSSPLVDRVRARDEAAKDTNRLLTELLAYLSELQVAVSACNERLSSYRTSYFDEVCRSNLTGIRWNPPRGLEKEHLIWPTILDKELATAEFERSEAALDATHEHLKSIRDKGLSSVAFRILAPVSASLRTCGFHLPLYFVDKDVTSATAISPLGFGWLMRRAETIQRPVMQLLENQEVCRADALLVEESYRLDDLILKRHINELELRRLCTFLRKRIHGTTLTRLLGGAGAK</sequence>
<reference evidence="2" key="1">
    <citation type="submission" date="2016-10" db="EMBL/GenBank/DDBJ databases">
        <authorList>
            <person name="Varghese N."/>
            <person name="Submissions S."/>
        </authorList>
    </citation>
    <scope>NUCLEOTIDE SEQUENCE [LARGE SCALE GENOMIC DNA]</scope>
    <source>
        <strain evidence="2">DSM 40318</strain>
    </source>
</reference>
<organism evidence="1 2">
    <name type="scientific">Streptomyces melanosporofaciens</name>
    <dbReference type="NCBI Taxonomy" id="67327"/>
    <lineage>
        <taxon>Bacteria</taxon>
        <taxon>Bacillati</taxon>
        <taxon>Actinomycetota</taxon>
        <taxon>Actinomycetes</taxon>
        <taxon>Kitasatosporales</taxon>
        <taxon>Streptomycetaceae</taxon>
        <taxon>Streptomyces</taxon>
        <taxon>Streptomyces violaceusniger group</taxon>
    </lineage>
</organism>
<dbReference type="AlphaFoldDB" id="A0A1H4MPW3"/>
<evidence type="ECO:0000313" key="2">
    <source>
        <dbReference type="Proteomes" id="UP000198609"/>
    </source>
</evidence>
<dbReference type="Proteomes" id="UP000198609">
    <property type="component" value="Unassembled WGS sequence"/>
</dbReference>
<gene>
    <name evidence="1" type="ORF">SAMN04490356_1924</name>
</gene>
<accession>A0A1H4MPW3</accession>
<dbReference type="EMBL" id="FNST01000002">
    <property type="protein sequence ID" value="SEB85200.1"/>
    <property type="molecule type" value="Genomic_DNA"/>
</dbReference>
<evidence type="ECO:0000313" key="1">
    <source>
        <dbReference type="EMBL" id="SEB85200.1"/>
    </source>
</evidence>
<name>A0A1H4MPW3_STRMJ</name>
<protein>
    <submittedName>
        <fullName evidence="1">Uncharacterized protein</fullName>
    </submittedName>
</protein>
<proteinExistence type="predicted"/>
<keyword evidence="2" id="KW-1185">Reference proteome</keyword>